<evidence type="ECO:0000313" key="1">
    <source>
        <dbReference type="EMBL" id="WPH03240.1"/>
    </source>
</evidence>
<proteinExistence type="predicted"/>
<dbReference type="AlphaFoldDB" id="A0AAQ3RBZ8"/>
<dbReference type="Proteomes" id="UP001303373">
    <property type="component" value="Chromosome 10"/>
</dbReference>
<evidence type="ECO:0000313" key="2">
    <source>
        <dbReference type="Proteomes" id="UP001303373"/>
    </source>
</evidence>
<protein>
    <submittedName>
        <fullName evidence="1">Uncharacterized protein</fullName>
    </submittedName>
</protein>
<accession>A0AAQ3RBZ8</accession>
<reference evidence="1 2" key="1">
    <citation type="submission" date="2023-11" db="EMBL/GenBank/DDBJ databases">
        <title>An acidophilic fungus is an integral part of prey digestion in a carnivorous sundew plant.</title>
        <authorList>
            <person name="Tsai I.J."/>
        </authorList>
    </citation>
    <scope>NUCLEOTIDE SEQUENCE [LARGE SCALE GENOMIC DNA]</scope>
    <source>
        <strain evidence="1">169a</strain>
    </source>
</reference>
<gene>
    <name evidence="1" type="ORF">R9X50_00611700</name>
</gene>
<sequence length="495" mass="57222">MVIRRPSVCLSCRTRQLVLSQRRMGTTTKQRMIALAREPPVLCGIPIHSIQSPLPHPSLETVDEALRKAKLALDELVQLKDFRLKTLSRLSNPWPININVGGHHRKEKLPEANAGPIPHAVFVQRLKAYRGSDDKEIRRILREQLLRCTEPKDVYRIVAVVFQTSHVAPHLANVSEAMVRAFYRCREKCPDPAILRAITNVIRRFQIHGLAAAPELIRLGMKFAARCRSLKGMKYYLKLCHEGSFEMNSNVFRAVIAKFSVGSRGLGEIRNGRWKRSELAQVLIGFDDMEDAPITQQYHLGTFLDRSEWQYLHGWIVALSRCRLTTTIWDEWKIWKQTEARVHPRILTCAHHLHTTRERGDYWFIEQMAYAGGIEQAWSMLEESRLPFDILRQEVKHLLLDRFELAGKHGYWNDGVREELVQKLDTELAKIENHFGVRWEPSKNGGAEGNYDSPGHHVHFRSQEQALELLSAEDWRFNVDYGFPYETPFDELGAE</sequence>
<dbReference type="EMBL" id="CP138589">
    <property type="protein sequence ID" value="WPH03240.1"/>
    <property type="molecule type" value="Genomic_DNA"/>
</dbReference>
<keyword evidence="2" id="KW-1185">Reference proteome</keyword>
<organism evidence="1 2">
    <name type="scientific">Acrodontium crateriforme</name>
    <dbReference type="NCBI Taxonomy" id="150365"/>
    <lineage>
        <taxon>Eukaryota</taxon>
        <taxon>Fungi</taxon>
        <taxon>Dikarya</taxon>
        <taxon>Ascomycota</taxon>
        <taxon>Pezizomycotina</taxon>
        <taxon>Dothideomycetes</taxon>
        <taxon>Dothideomycetidae</taxon>
        <taxon>Mycosphaerellales</taxon>
        <taxon>Teratosphaeriaceae</taxon>
        <taxon>Acrodontium</taxon>
    </lineage>
</organism>
<name>A0AAQ3RBZ8_9PEZI</name>